<comment type="subcellular location">
    <subcellularLocation>
        <location evidence="1 10">Cell outer membrane</location>
        <topology evidence="1 10">Multi-pass membrane protein</topology>
    </subcellularLocation>
</comment>
<dbReference type="PANTHER" id="PTHR30069">
    <property type="entry name" value="TONB-DEPENDENT OUTER MEMBRANE RECEPTOR"/>
    <property type="match status" value="1"/>
</dbReference>
<evidence type="ECO:0000256" key="7">
    <source>
        <dbReference type="ARBA" id="ARBA00023136"/>
    </source>
</evidence>
<feature type="domain" description="TonB-dependent receptor-like beta-barrel" evidence="14">
    <location>
        <begin position="265"/>
        <end position="708"/>
    </location>
</feature>
<evidence type="ECO:0000256" key="3">
    <source>
        <dbReference type="ARBA" id="ARBA00022448"/>
    </source>
</evidence>
<dbReference type="InterPro" id="IPR012910">
    <property type="entry name" value="Plug_dom"/>
</dbReference>
<keyword evidence="17" id="KW-1185">Reference proteome</keyword>
<dbReference type="InterPro" id="IPR036942">
    <property type="entry name" value="Beta-barrel_TonB_sf"/>
</dbReference>
<evidence type="ECO:0000313" key="16">
    <source>
        <dbReference type="EMBL" id="MCY0963839.1"/>
    </source>
</evidence>
<evidence type="ECO:0000256" key="11">
    <source>
        <dbReference type="RuleBase" id="RU003357"/>
    </source>
</evidence>
<name>A0A9X3EA91_9GAMM</name>
<evidence type="ECO:0000256" key="6">
    <source>
        <dbReference type="ARBA" id="ARBA00023077"/>
    </source>
</evidence>
<dbReference type="EMBL" id="JAPNOA010000006">
    <property type="protein sequence ID" value="MCY0963839.1"/>
    <property type="molecule type" value="Genomic_DNA"/>
</dbReference>
<evidence type="ECO:0000313" key="17">
    <source>
        <dbReference type="Proteomes" id="UP001150830"/>
    </source>
</evidence>
<dbReference type="InterPro" id="IPR037066">
    <property type="entry name" value="Plug_dom_sf"/>
</dbReference>
<reference evidence="16" key="1">
    <citation type="submission" date="2022-11" db="EMBL/GenBank/DDBJ databases">
        <title>Parathalassolutuus dongxingensis gen. nov., sp. nov., a novel member of family Oceanospirillaceae isolated from a coastal shrimp pond in Guangxi, China.</title>
        <authorList>
            <person name="Chen H."/>
        </authorList>
    </citation>
    <scope>NUCLEOTIDE SEQUENCE</scope>
    <source>
        <strain evidence="16">G-43</strain>
    </source>
</reference>
<keyword evidence="3 10" id="KW-0813">Transport</keyword>
<dbReference type="AlphaFoldDB" id="A0A9X3EA91"/>
<evidence type="ECO:0000256" key="12">
    <source>
        <dbReference type="SAM" id="MobiDB-lite"/>
    </source>
</evidence>
<keyword evidence="4 10" id="KW-1134">Transmembrane beta strand</keyword>
<comment type="caution">
    <text evidence="16">The sequence shown here is derived from an EMBL/GenBank/DDBJ whole genome shotgun (WGS) entry which is preliminary data.</text>
</comment>
<feature type="region of interest" description="Disordered" evidence="12">
    <location>
        <begin position="186"/>
        <end position="208"/>
    </location>
</feature>
<evidence type="ECO:0000256" key="2">
    <source>
        <dbReference type="ARBA" id="ARBA00009810"/>
    </source>
</evidence>
<evidence type="ECO:0000256" key="5">
    <source>
        <dbReference type="ARBA" id="ARBA00022692"/>
    </source>
</evidence>
<proteinExistence type="inferred from homology"/>
<gene>
    <name evidence="16" type="ORF">OUO13_01380</name>
</gene>
<sequence>MKAGYPILMSVMLPILATHAVADDTTTDEQGMIMLDTLNVVDTAAEQLKQAQGVSVITAEDLQHRPVSNDIAELVRTMPGVNLSGSSSTGQYGNNRQIDIRGMGPENTLILIDGKPVLSRDSVKMGRSGERNTRGDSNWVPAEMIERIEVIRGPAAARYGSGAAGGVVNIITKKPEKSVVQVSGQLEVPENSDEGGNQRVNLMVSGPVSDNLSHRTYVNYNKSEADSADLNRDSTVSESADSSGNTRTAAGQEGVRNVDVNSVATYRYDAENRFELEGGFSRQGNIYAGDNAFQGVDYNDYTTSNIGSETNIMKRGTVGLTHRGEYDVGNSMSYIQLERTVNTRLSEGNVGGTEGAFNSDEFVTTSLNNLSAKTEWNLPVVVGGLHQTVTLGGEYRLETLNDNVNNQSSINVEDGTVIPGTTLDASERDPNVRADLFGLYVEDNLSVRDDLTLTGGLRFDHHGITGNNVSPSINAKWLTTDRLSFQAGVSKAFKAPNLYQLNPNYVYTTRGTGCPVDYPSLGGGCSILGNADLKNETSINKEIGVNYSIDERTNMGLTWFHNDYRNKISTDGTDPVYVSGTTQIFRWENIPEAVVSGLEGSLRLPVMAAVDFSLNGTLMLESENKSTGEALSIIPHFTLNSTLSWQVQDNWEMVFSGQHYGHTESPTQTSTGSELTTQYDRPSYSIFNVATTYNTAYDVDVSFSVKNLFDKEIRREGVSNTAGANTYNEPGRSYLIGLTKTF</sequence>
<dbReference type="Proteomes" id="UP001150830">
    <property type="component" value="Unassembled WGS sequence"/>
</dbReference>
<feature type="signal peptide" evidence="13">
    <location>
        <begin position="1"/>
        <end position="22"/>
    </location>
</feature>
<dbReference type="GO" id="GO:0038023">
    <property type="term" value="F:signaling receptor activity"/>
    <property type="evidence" value="ECO:0007669"/>
    <property type="project" value="InterPro"/>
</dbReference>
<feature type="domain" description="TonB-dependent receptor plug" evidence="15">
    <location>
        <begin position="48"/>
        <end position="167"/>
    </location>
</feature>
<evidence type="ECO:0000259" key="15">
    <source>
        <dbReference type="Pfam" id="PF07715"/>
    </source>
</evidence>
<dbReference type="NCBIfam" id="NF010048">
    <property type="entry name" value="PRK13524.1"/>
    <property type="match status" value="1"/>
</dbReference>
<dbReference type="Gene3D" id="2.170.130.10">
    <property type="entry name" value="TonB-dependent receptor, plug domain"/>
    <property type="match status" value="1"/>
</dbReference>
<feature type="compositionally biased region" description="Basic and acidic residues" evidence="12">
    <location>
        <begin position="223"/>
        <end position="232"/>
    </location>
</feature>
<evidence type="ECO:0000256" key="1">
    <source>
        <dbReference type="ARBA" id="ARBA00004571"/>
    </source>
</evidence>
<feature type="chain" id="PRO_5040742829" evidence="13">
    <location>
        <begin position="23"/>
        <end position="742"/>
    </location>
</feature>
<keyword evidence="13" id="KW-0732">Signal</keyword>
<dbReference type="NCBIfam" id="NF010051">
    <property type="entry name" value="PRK13528.1"/>
    <property type="match status" value="1"/>
</dbReference>
<dbReference type="InterPro" id="IPR039426">
    <property type="entry name" value="TonB-dep_rcpt-like"/>
</dbReference>
<keyword evidence="9 10" id="KW-0998">Cell outer membrane</keyword>
<dbReference type="GO" id="GO:0042912">
    <property type="term" value="F:colicin transmembrane transporter activity"/>
    <property type="evidence" value="ECO:0007669"/>
    <property type="project" value="TreeGrafter"/>
</dbReference>
<keyword evidence="5 10" id="KW-0812">Transmembrane</keyword>
<keyword evidence="7 10" id="KW-0472">Membrane</keyword>
<evidence type="ECO:0000256" key="4">
    <source>
        <dbReference type="ARBA" id="ARBA00022452"/>
    </source>
</evidence>
<keyword evidence="6 11" id="KW-0798">TonB box</keyword>
<feature type="region of interest" description="Disordered" evidence="12">
    <location>
        <begin position="223"/>
        <end position="254"/>
    </location>
</feature>
<dbReference type="InterPro" id="IPR000531">
    <property type="entry name" value="Beta-barrel_TonB"/>
</dbReference>
<evidence type="ECO:0000259" key="14">
    <source>
        <dbReference type="Pfam" id="PF00593"/>
    </source>
</evidence>
<organism evidence="16 17">
    <name type="scientific">Parathalassolituus penaei</name>
    <dbReference type="NCBI Taxonomy" id="2997323"/>
    <lineage>
        <taxon>Bacteria</taxon>
        <taxon>Pseudomonadati</taxon>
        <taxon>Pseudomonadota</taxon>
        <taxon>Gammaproteobacteria</taxon>
        <taxon>Oceanospirillales</taxon>
        <taxon>Oceanospirillaceae</taxon>
        <taxon>Parathalassolituus</taxon>
    </lineage>
</organism>
<dbReference type="CDD" id="cd01347">
    <property type="entry name" value="ligand_gated_channel"/>
    <property type="match status" value="1"/>
</dbReference>
<dbReference type="PANTHER" id="PTHR30069:SF51">
    <property type="entry name" value="FERRIENTEROBACTIN RECEPTOR"/>
    <property type="match status" value="1"/>
</dbReference>
<dbReference type="Pfam" id="PF07715">
    <property type="entry name" value="Plug"/>
    <property type="match status" value="1"/>
</dbReference>
<keyword evidence="8 16" id="KW-0675">Receptor</keyword>
<comment type="similarity">
    <text evidence="2 10 11">Belongs to the TonB-dependent receptor family.</text>
</comment>
<evidence type="ECO:0000256" key="9">
    <source>
        <dbReference type="ARBA" id="ARBA00023237"/>
    </source>
</evidence>
<dbReference type="GO" id="GO:0042931">
    <property type="term" value="F:enterobactin transmembrane transporter activity"/>
    <property type="evidence" value="ECO:0007669"/>
    <property type="project" value="TreeGrafter"/>
</dbReference>
<accession>A0A9X3EA91</accession>
<protein>
    <submittedName>
        <fullName evidence="16">FepA family TonB-dependent siderophore receptor</fullName>
    </submittedName>
</protein>
<dbReference type="InterPro" id="IPR058134">
    <property type="entry name" value="PirA/FepA/PfeA"/>
</dbReference>
<feature type="compositionally biased region" description="Polar residues" evidence="12">
    <location>
        <begin position="233"/>
        <end position="249"/>
    </location>
</feature>
<evidence type="ECO:0000256" key="13">
    <source>
        <dbReference type="SAM" id="SignalP"/>
    </source>
</evidence>
<dbReference type="GO" id="GO:0015344">
    <property type="term" value="F:siderophore uptake transmembrane transporter activity"/>
    <property type="evidence" value="ECO:0007669"/>
    <property type="project" value="TreeGrafter"/>
</dbReference>
<dbReference type="SUPFAM" id="SSF56935">
    <property type="entry name" value="Porins"/>
    <property type="match status" value="1"/>
</dbReference>
<dbReference type="GO" id="GO:0009279">
    <property type="term" value="C:cell outer membrane"/>
    <property type="evidence" value="ECO:0007669"/>
    <property type="project" value="UniProtKB-SubCell"/>
</dbReference>
<dbReference type="InterPro" id="IPR010105">
    <property type="entry name" value="TonB_sidphr_rcpt"/>
</dbReference>
<evidence type="ECO:0000256" key="8">
    <source>
        <dbReference type="ARBA" id="ARBA00023170"/>
    </source>
</evidence>
<evidence type="ECO:0000256" key="10">
    <source>
        <dbReference type="PROSITE-ProRule" id="PRU01360"/>
    </source>
</evidence>
<dbReference type="PROSITE" id="PS52016">
    <property type="entry name" value="TONB_DEPENDENT_REC_3"/>
    <property type="match status" value="1"/>
</dbReference>
<dbReference type="Gene3D" id="2.40.170.20">
    <property type="entry name" value="TonB-dependent receptor, beta-barrel domain"/>
    <property type="match status" value="1"/>
</dbReference>
<dbReference type="RefSeq" id="WP_283172059.1">
    <property type="nucleotide sequence ID" value="NZ_JAPNOA010000006.1"/>
</dbReference>
<dbReference type="Pfam" id="PF00593">
    <property type="entry name" value="TonB_dep_Rec_b-barrel"/>
    <property type="match status" value="1"/>
</dbReference>
<dbReference type="NCBIfam" id="TIGR01783">
    <property type="entry name" value="TonB-siderophor"/>
    <property type="match status" value="1"/>
</dbReference>
<dbReference type="GO" id="GO:0044718">
    <property type="term" value="P:siderophore transmembrane transport"/>
    <property type="evidence" value="ECO:0007669"/>
    <property type="project" value="TreeGrafter"/>
</dbReference>